<accession>A0A7S4QAB4</accession>
<evidence type="ECO:0000313" key="1">
    <source>
        <dbReference type="EMBL" id="CAE4577272.1"/>
    </source>
</evidence>
<proteinExistence type="predicted"/>
<protein>
    <submittedName>
        <fullName evidence="1">Uncharacterized protein</fullName>
    </submittedName>
</protein>
<dbReference type="AlphaFoldDB" id="A0A7S4QAB4"/>
<name>A0A7S4QAB4_9DINO</name>
<organism evidence="1">
    <name type="scientific">Alexandrium monilatum</name>
    <dbReference type="NCBI Taxonomy" id="311494"/>
    <lineage>
        <taxon>Eukaryota</taxon>
        <taxon>Sar</taxon>
        <taxon>Alveolata</taxon>
        <taxon>Dinophyceae</taxon>
        <taxon>Gonyaulacales</taxon>
        <taxon>Pyrocystaceae</taxon>
        <taxon>Alexandrium</taxon>
    </lineage>
</organism>
<dbReference type="EMBL" id="HBNR01025108">
    <property type="protein sequence ID" value="CAE4577272.1"/>
    <property type="molecule type" value="Transcribed_RNA"/>
</dbReference>
<reference evidence="1" key="1">
    <citation type="submission" date="2021-01" db="EMBL/GenBank/DDBJ databases">
        <authorList>
            <person name="Corre E."/>
            <person name="Pelletier E."/>
            <person name="Niang G."/>
            <person name="Scheremetjew M."/>
            <person name="Finn R."/>
            <person name="Kale V."/>
            <person name="Holt S."/>
            <person name="Cochrane G."/>
            <person name="Meng A."/>
            <person name="Brown T."/>
            <person name="Cohen L."/>
        </authorList>
    </citation>
    <scope>NUCLEOTIDE SEQUENCE</scope>
    <source>
        <strain evidence="1">CCMP3105</strain>
    </source>
</reference>
<gene>
    <name evidence="1" type="ORF">AMON00008_LOCUS16892</name>
</gene>
<sequence length="237" mass="26136">MSYYQGQRRFALGGKGWTVVLGSLVSLSYIRARAGFEHEDNSQEHHKLKGERGEAVAFADQPQMPGRREDIVLRVWRQLPEVPLPNLYIVGGCLTAIWAYRMWGAFSRLMVVRYSDIHYQLRRPDVLANKLVAVKYLALPLGVVPAGALLCWAWASCGTHSGEPGPLERQAAALRSLLKEPCREAGLAARDAIDPVTTELSEAPFAVFARRSQTVGRPNVGDIAAWGPVPPAPAPWK</sequence>